<evidence type="ECO:0000256" key="3">
    <source>
        <dbReference type="ARBA" id="ARBA00022692"/>
    </source>
</evidence>
<dbReference type="GO" id="GO:0140911">
    <property type="term" value="F:pore-forming activity"/>
    <property type="evidence" value="ECO:0007669"/>
    <property type="project" value="InterPro"/>
</dbReference>
<dbReference type="AlphaFoldDB" id="G8PCP7"/>
<dbReference type="HOGENOM" id="CLU_051078_1_0_9"/>
<keyword evidence="5 7" id="KW-0472">Membrane</keyword>
<keyword evidence="6" id="KW-0479">Metal-binding</keyword>
<comment type="similarity">
    <text evidence="2">Belongs to the UPF0073 (Hly-III) family.</text>
</comment>
<proteinExistence type="inferred from homology"/>
<dbReference type="Pfam" id="PF03006">
    <property type="entry name" value="HlyIII"/>
    <property type="match status" value="1"/>
</dbReference>
<dbReference type="GO" id="GO:0016020">
    <property type="term" value="C:membrane"/>
    <property type="evidence" value="ECO:0007669"/>
    <property type="project" value="InterPro"/>
</dbReference>
<dbReference type="GO" id="GO:0046872">
    <property type="term" value="F:metal ion binding"/>
    <property type="evidence" value="ECO:0007669"/>
    <property type="project" value="UniProtKB-KW"/>
</dbReference>
<dbReference type="Proteomes" id="UP000005444">
    <property type="component" value="Chromosome"/>
</dbReference>
<evidence type="ECO:0000256" key="7">
    <source>
        <dbReference type="SAM" id="Phobius"/>
    </source>
</evidence>
<keyword evidence="9" id="KW-1185">Reference proteome</keyword>
<dbReference type="NCBIfam" id="TIGR01065">
    <property type="entry name" value="hlyIII"/>
    <property type="match status" value="1"/>
</dbReference>
<dbReference type="InterPro" id="IPR004254">
    <property type="entry name" value="AdipoR/HlyIII-related"/>
</dbReference>
<feature type="transmembrane region" description="Helical" evidence="7">
    <location>
        <begin position="148"/>
        <end position="168"/>
    </location>
</feature>
<feature type="transmembrane region" description="Helical" evidence="7">
    <location>
        <begin position="63"/>
        <end position="85"/>
    </location>
</feature>
<dbReference type="PATRIC" id="fig|701521.8.peg.710"/>
<feature type="transmembrane region" description="Helical" evidence="7">
    <location>
        <begin position="174"/>
        <end position="193"/>
    </location>
</feature>
<dbReference type="STRING" id="701521.PECL_741"/>
<name>G8PCP7_PEDCP</name>
<feature type="transmembrane region" description="Helical" evidence="7">
    <location>
        <begin position="26"/>
        <end position="51"/>
    </location>
</feature>
<feature type="transmembrane region" description="Helical" evidence="7">
    <location>
        <begin position="121"/>
        <end position="141"/>
    </location>
</feature>
<feature type="binding site" evidence="6">
    <location>
        <position position="202"/>
    </location>
    <ligand>
        <name>Zn(2+)</name>
        <dbReference type="ChEBI" id="CHEBI:29105"/>
    </ligand>
</feature>
<keyword evidence="6" id="KW-0862">Zinc</keyword>
<sequence length="224" mass="25270">MEVLRMGNLFTENKETSFKHRLLNEILSAITHGIGFGLSIAALVLIVIHAVNTGNPIRIVSDSVYGVSMMLFFISSTLFHSLYFTKAKRVFQIFDHASIYLLIAGTYTPYCLVTIGGVFGWTLFGIIWGLALLGIIYKAIWLDKYRNFATFLYVVLGWICIVAFKPLYSNLTSTGFWLLVAGGVVFTIGALIYSIRRIPYLHVIWHIIVMIGVALMYFSILFFV</sequence>
<evidence type="ECO:0000313" key="8">
    <source>
        <dbReference type="EMBL" id="AEV95032.1"/>
    </source>
</evidence>
<keyword evidence="4 7" id="KW-1133">Transmembrane helix</keyword>
<feature type="binding site" evidence="6">
    <location>
        <position position="80"/>
    </location>
    <ligand>
        <name>Zn(2+)</name>
        <dbReference type="ChEBI" id="CHEBI:29105"/>
    </ligand>
</feature>
<evidence type="ECO:0000256" key="1">
    <source>
        <dbReference type="ARBA" id="ARBA00004127"/>
    </source>
</evidence>
<dbReference type="eggNOG" id="COG1272">
    <property type="taxonomic scope" value="Bacteria"/>
</dbReference>
<feature type="transmembrane region" description="Helical" evidence="7">
    <location>
        <begin position="97"/>
        <end position="115"/>
    </location>
</feature>
<evidence type="ECO:0000313" key="9">
    <source>
        <dbReference type="Proteomes" id="UP000005444"/>
    </source>
</evidence>
<reference evidence="8 9" key="1">
    <citation type="journal article" date="2012" name="J. Bacteriol.">
        <title>Complete Genome Sequence of the Beer Spoilage Organism Pediococcus claussenii ATCC BAA-344T.</title>
        <authorList>
            <person name="Pittet V."/>
            <person name="Abegunde T."/>
            <person name="Marfleet T."/>
            <person name="Haakensen M."/>
            <person name="Morrow K."/>
            <person name="Jayaprakash T."/>
            <person name="Schroeder K."/>
            <person name="Trost B."/>
            <person name="Byrns S."/>
            <person name="Bergsveinson J."/>
            <person name="Kusalik A."/>
            <person name="Ziola B."/>
        </authorList>
    </citation>
    <scope>NUCLEOTIDE SEQUENCE [LARGE SCALE GENOMIC DNA]</scope>
    <source>
        <strain evidence="8 9">ATCC BAA-344</strain>
    </source>
</reference>
<evidence type="ECO:0000256" key="4">
    <source>
        <dbReference type="ARBA" id="ARBA00022989"/>
    </source>
</evidence>
<evidence type="ECO:0000256" key="6">
    <source>
        <dbReference type="PIRSR" id="PIRSR604254-1"/>
    </source>
</evidence>
<gene>
    <name evidence="8" type="ordered locus">PECL_741</name>
</gene>
<evidence type="ECO:0000256" key="5">
    <source>
        <dbReference type="ARBA" id="ARBA00023136"/>
    </source>
</evidence>
<keyword evidence="3 7" id="KW-0812">Transmembrane</keyword>
<feature type="binding site" evidence="6">
    <location>
        <position position="206"/>
    </location>
    <ligand>
        <name>Zn(2+)</name>
        <dbReference type="ChEBI" id="CHEBI:29105"/>
    </ligand>
</feature>
<feature type="transmembrane region" description="Helical" evidence="7">
    <location>
        <begin position="200"/>
        <end position="223"/>
    </location>
</feature>
<dbReference type="EMBL" id="CP003137">
    <property type="protein sequence ID" value="AEV95032.1"/>
    <property type="molecule type" value="Genomic_DNA"/>
</dbReference>
<dbReference type="PANTHER" id="PTHR20855:SF129">
    <property type="entry name" value="HEMOLYSIN-3 HOMOLOG"/>
    <property type="match status" value="1"/>
</dbReference>
<dbReference type="KEGG" id="pce:PECL_741"/>
<dbReference type="PANTHER" id="PTHR20855">
    <property type="entry name" value="ADIPOR/PROGESTIN RECEPTOR-RELATED"/>
    <property type="match status" value="1"/>
</dbReference>
<protein>
    <submittedName>
        <fullName evidence="8">Hemolysin III</fullName>
    </submittedName>
</protein>
<evidence type="ECO:0000256" key="2">
    <source>
        <dbReference type="ARBA" id="ARBA00008488"/>
    </source>
</evidence>
<accession>G8PCP7</accession>
<dbReference type="GO" id="GO:0012505">
    <property type="term" value="C:endomembrane system"/>
    <property type="evidence" value="ECO:0007669"/>
    <property type="project" value="UniProtKB-SubCell"/>
</dbReference>
<dbReference type="InterPro" id="IPR005744">
    <property type="entry name" value="Hy-lIII"/>
</dbReference>
<organism evidence="8 9">
    <name type="scientific">Pediococcus claussenii (strain ATCC BAA-344 / DSM 14800 / JCM 18046 / KCTC 3811 / LMG 21948 / P06)</name>
    <dbReference type="NCBI Taxonomy" id="701521"/>
    <lineage>
        <taxon>Bacteria</taxon>
        <taxon>Bacillati</taxon>
        <taxon>Bacillota</taxon>
        <taxon>Bacilli</taxon>
        <taxon>Lactobacillales</taxon>
        <taxon>Lactobacillaceae</taxon>
        <taxon>Pediococcus</taxon>
    </lineage>
</organism>
<comment type="subcellular location">
    <subcellularLocation>
        <location evidence="1">Endomembrane system</location>
        <topology evidence="1">Multi-pass membrane protein</topology>
    </subcellularLocation>
</comment>